<name>A0A840LBE9_9BURK</name>
<dbReference type="Proteomes" id="UP000562027">
    <property type="component" value="Unassembled WGS sequence"/>
</dbReference>
<evidence type="ECO:0000313" key="3">
    <source>
        <dbReference type="Proteomes" id="UP000562027"/>
    </source>
</evidence>
<sequence>MKRRLGLWAGTVLILASGGAQAALFDRGGGMIYDSTLNLTWLADVNYAHSSGYAAAHAGGSTSNGTYIDAGGQMGWHAAQTWADGLVYGGFDDWRLPTINPNDGTCTALGAYGCSGGEISHLFVVDLGEKAFEPVYQQSGDTPQQIANQALFLHLARDGNGIASFWTGTAYPGNANLAYYFNATQAGQDFQSANFGGAYAMAVRVGDVAAVPEPRALALMLAGLGLLGLIGRRGLRP</sequence>
<evidence type="ECO:0000256" key="1">
    <source>
        <dbReference type="SAM" id="SignalP"/>
    </source>
</evidence>
<gene>
    <name evidence="2" type="ORF">HNP55_001948</name>
</gene>
<dbReference type="EMBL" id="JACHLP010000003">
    <property type="protein sequence ID" value="MBB4843429.1"/>
    <property type="molecule type" value="Genomic_DNA"/>
</dbReference>
<accession>A0A840LBE9</accession>
<organism evidence="2 3">
    <name type="scientific">Roseateles oligotrophus</name>
    <dbReference type="NCBI Taxonomy" id="1769250"/>
    <lineage>
        <taxon>Bacteria</taxon>
        <taxon>Pseudomonadati</taxon>
        <taxon>Pseudomonadota</taxon>
        <taxon>Betaproteobacteria</taxon>
        <taxon>Burkholderiales</taxon>
        <taxon>Sphaerotilaceae</taxon>
        <taxon>Roseateles</taxon>
    </lineage>
</organism>
<evidence type="ECO:0000313" key="2">
    <source>
        <dbReference type="EMBL" id="MBB4843429.1"/>
    </source>
</evidence>
<feature type="chain" id="PRO_5032582803" description="Secreted protein with PEP-CTERM sorting signal" evidence="1">
    <location>
        <begin position="23"/>
        <end position="237"/>
    </location>
</feature>
<comment type="caution">
    <text evidence="2">The sequence shown here is derived from an EMBL/GenBank/DDBJ whole genome shotgun (WGS) entry which is preliminary data.</text>
</comment>
<keyword evidence="1" id="KW-0732">Signal</keyword>
<proteinExistence type="predicted"/>
<feature type="signal peptide" evidence="1">
    <location>
        <begin position="1"/>
        <end position="22"/>
    </location>
</feature>
<protein>
    <recommendedName>
        <fullName evidence="4">Secreted protein with PEP-CTERM sorting signal</fullName>
    </recommendedName>
</protein>
<reference evidence="2 3" key="1">
    <citation type="submission" date="2020-08" db="EMBL/GenBank/DDBJ databases">
        <title>Functional genomics of gut bacteria from endangered species of beetles.</title>
        <authorList>
            <person name="Carlos-Shanley C."/>
        </authorList>
    </citation>
    <scope>NUCLEOTIDE SEQUENCE [LARGE SCALE GENOMIC DNA]</scope>
    <source>
        <strain evidence="2 3">S00239</strain>
    </source>
</reference>
<dbReference type="RefSeq" id="WP_184298686.1">
    <property type="nucleotide sequence ID" value="NZ_JACHLP010000003.1"/>
</dbReference>
<dbReference type="AlphaFoldDB" id="A0A840LBE9"/>
<keyword evidence="3" id="KW-1185">Reference proteome</keyword>
<evidence type="ECO:0008006" key="4">
    <source>
        <dbReference type="Google" id="ProtNLM"/>
    </source>
</evidence>